<dbReference type="Proteomes" id="UP000000238">
    <property type="component" value="Chromosome"/>
</dbReference>
<keyword evidence="1" id="KW-1133">Transmembrane helix</keyword>
<evidence type="ECO:0000313" key="3">
    <source>
        <dbReference type="EMBL" id="ABC27756.1"/>
    </source>
</evidence>
<keyword evidence="4" id="KW-1185">Reference proteome</keyword>
<evidence type="ECO:0000313" key="4">
    <source>
        <dbReference type="Proteomes" id="UP000000238"/>
    </source>
</evidence>
<feature type="transmembrane region" description="Helical" evidence="1">
    <location>
        <begin position="208"/>
        <end position="231"/>
    </location>
</feature>
<organism evidence="3 4">
    <name type="scientific">Hahella chejuensis (strain KCTC 2396)</name>
    <dbReference type="NCBI Taxonomy" id="349521"/>
    <lineage>
        <taxon>Bacteria</taxon>
        <taxon>Pseudomonadati</taxon>
        <taxon>Pseudomonadota</taxon>
        <taxon>Gammaproteobacteria</taxon>
        <taxon>Oceanospirillales</taxon>
        <taxon>Hahellaceae</taxon>
        <taxon>Hahella</taxon>
    </lineage>
</organism>
<evidence type="ECO:0000256" key="1">
    <source>
        <dbReference type="SAM" id="Phobius"/>
    </source>
</evidence>
<feature type="transmembrane region" description="Helical" evidence="1">
    <location>
        <begin position="89"/>
        <end position="107"/>
    </location>
</feature>
<dbReference type="AlphaFoldDB" id="Q2SNL8"/>
<keyword evidence="1" id="KW-0812">Transmembrane</keyword>
<feature type="transmembrane region" description="Helical" evidence="1">
    <location>
        <begin position="168"/>
        <end position="188"/>
    </location>
</feature>
<feature type="transmembrane region" description="Helical" evidence="1">
    <location>
        <begin position="300"/>
        <end position="322"/>
    </location>
</feature>
<dbReference type="eggNOG" id="COG4984">
    <property type="taxonomic scope" value="Bacteria"/>
</dbReference>
<evidence type="ECO:0000259" key="2">
    <source>
        <dbReference type="Pfam" id="PF09925"/>
    </source>
</evidence>
<accession>Q2SNL8</accession>
<keyword evidence="1" id="KW-0472">Membrane</keyword>
<reference evidence="3 4" key="1">
    <citation type="journal article" date="2005" name="Nucleic Acids Res.">
        <title>Genomic blueprint of Hahella chejuensis, a marine microbe producing an algicidal agent.</title>
        <authorList>
            <person name="Jeong H."/>
            <person name="Yim J.H."/>
            <person name="Lee C."/>
            <person name="Choi S.-H."/>
            <person name="Park Y.K."/>
            <person name="Yoon S.H."/>
            <person name="Hur C.-G."/>
            <person name="Kang H.-Y."/>
            <person name="Kim D."/>
            <person name="Lee H.H."/>
            <person name="Park K.H."/>
            <person name="Park S.-H."/>
            <person name="Park H.-S."/>
            <person name="Lee H.K."/>
            <person name="Oh T.K."/>
            <person name="Kim J.F."/>
        </authorList>
    </citation>
    <scope>NUCLEOTIDE SEQUENCE [LARGE SCALE GENOMIC DNA]</scope>
    <source>
        <strain evidence="3 4">KCTC 2396</strain>
    </source>
</reference>
<proteinExistence type="predicted"/>
<gene>
    <name evidence="3" type="ordered locus">HCH_00864</name>
</gene>
<feature type="transmembrane region" description="Helical" evidence="1">
    <location>
        <begin position="145"/>
        <end position="161"/>
    </location>
</feature>
<feature type="transmembrane region" description="Helical" evidence="1">
    <location>
        <begin position="61"/>
        <end position="83"/>
    </location>
</feature>
<feature type="transmembrane region" description="Helical" evidence="1">
    <location>
        <begin position="271"/>
        <end position="293"/>
    </location>
</feature>
<sequence>MQTNQNLPPSTAKEAAELPVSRSLIFCLANELQWDQATLERALSHAGYQTSRSDWLARCRLFFMLCGAALILAGVAAFFAFNWQDLHKFAKFALIQTGVVAGAWGAWRKGLDSLVGRCCLFAAAFLAGVHLAVYGQIYQTGADPYGLFIAWGVLTAAWVAIGRQPGLWMLATVLANLSLILYWTQMLYPHSSWIEDFGGPLLMLGQMVWDQGLALSLLLLNGLVLVMWELCAERGVSWMQGRWFPRVVATGVLALMASASLSVIFDGWEHGARLAPLTPVGFVVVVGGCLWFYQRRKPDLLVLAECALAIILVVNSLIARLWADSFEFALFMALLVIGQTAFAALWLRELARKIRKGAPHAR</sequence>
<dbReference type="STRING" id="349521.HCH_00864"/>
<protein>
    <submittedName>
        <fullName evidence="3">Predicted membrane protein</fullName>
    </submittedName>
</protein>
<dbReference type="InterPro" id="IPR018677">
    <property type="entry name" value="DUF2157"/>
</dbReference>
<dbReference type="KEGG" id="hch:HCH_00864"/>
<dbReference type="OrthoDB" id="327621at2"/>
<feature type="domain" description="DUF2157" evidence="2">
    <location>
        <begin position="38"/>
        <end position="168"/>
    </location>
</feature>
<dbReference type="RefSeq" id="WP_011394831.1">
    <property type="nucleotide sequence ID" value="NC_007645.1"/>
</dbReference>
<dbReference type="EMBL" id="CP000155">
    <property type="protein sequence ID" value="ABC27756.1"/>
    <property type="molecule type" value="Genomic_DNA"/>
</dbReference>
<dbReference type="HOGENOM" id="CLU_050363_1_0_6"/>
<dbReference type="Pfam" id="PF09925">
    <property type="entry name" value="DUF2157"/>
    <property type="match status" value="1"/>
</dbReference>
<name>Q2SNL8_HAHCH</name>
<feature type="transmembrane region" description="Helical" evidence="1">
    <location>
        <begin position="243"/>
        <end position="265"/>
    </location>
</feature>
<feature type="transmembrane region" description="Helical" evidence="1">
    <location>
        <begin position="328"/>
        <end position="347"/>
    </location>
</feature>
<feature type="transmembrane region" description="Helical" evidence="1">
    <location>
        <begin position="114"/>
        <end position="133"/>
    </location>
</feature>